<dbReference type="AlphaFoldDB" id="A0A1H3UB87"/>
<dbReference type="OrthoDB" id="9774199at2"/>
<reference evidence="2" key="1">
    <citation type="submission" date="2016-10" db="EMBL/GenBank/DDBJ databases">
        <authorList>
            <person name="Varghese N."/>
            <person name="Submissions S."/>
        </authorList>
    </citation>
    <scope>NUCLEOTIDE SEQUENCE [LARGE SCALE GENOMIC DNA]</scope>
    <source>
        <strain evidence="2">SP</strain>
    </source>
</reference>
<evidence type="ECO:0000313" key="1">
    <source>
        <dbReference type="EMBL" id="SDZ59075.1"/>
    </source>
</evidence>
<dbReference type="Proteomes" id="UP000198935">
    <property type="component" value="Unassembled WGS sequence"/>
</dbReference>
<dbReference type="STRING" id="1503961.SAMN05421736_11986"/>
<proteinExistence type="predicted"/>
<protein>
    <submittedName>
        <fullName evidence="1">Uncharacterized protein</fullName>
    </submittedName>
</protein>
<sequence>MTNKTAIILTEPSGRDCLPAELSPYATAALGGMTEEADEMATLPLNWCVLQNVFKQYDRIVVTGGLSSADRMMQGNPLHFSEMLLIVLREAAKSFDKEVYLLRKKEPVLLNPLSDSELIAIAGQQATVFSTSRKRIKTKSVTSVQKNDTGHLSTYSADDWAECYFAWLNNATRGLVKVQKKGWTYYFCAAGLHKPLLVLEKNHAVQSTNVAELMIKSGFLNAESAAAKPIGRFWFISSCDGKFVYTSLVHFQPALPWLIYRLTQGWIHSVVMQQFQRYIQTPASST</sequence>
<evidence type="ECO:0000313" key="2">
    <source>
        <dbReference type="Proteomes" id="UP000198935"/>
    </source>
</evidence>
<accession>A0A1H3UB87</accession>
<organism evidence="1 2">
    <name type="scientific">Evansella caseinilytica</name>
    <dbReference type="NCBI Taxonomy" id="1503961"/>
    <lineage>
        <taxon>Bacteria</taxon>
        <taxon>Bacillati</taxon>
        <taxon>Bacillota</taxon>
        <taxon>Bacilli</taxon>
        <taxon>Bacillales</taxon>
        <taxon>Bacillaceae</taxon>
        <taxon>Evansella</taxon>
    </lineage>
</organism>
<keyword evidence="2" id="KW-1185">Reference proteome</keyword>
<gene>
    <name evidence="1" type="ORF">SAMN05421736_11986</name>
</gene>
<name>A0A1H3UB87_9BACI</name>
<dbReference type="EMBL" id="FNPI01000019">
    <property type="protein sequence ID" value="SDZ59075.1"/>
    <property type="molecule type" value="Genomic_DNA"/>
</dbReference>